<keyword evidence="1 2" id="KW-0371">Homeobox</keyword>
<organism evidence="5">
    <name type="scientific">Pinguiococcus pyrenoidosus</name>
    <dbReference type="NCBI Taxonomy" id="172671"/>
    <lineage>
        <taxon>Eukaryota</taxon>
        <taxon>Sar</taxon>
        <taxon>Stramenopiles</taxon>
        <taxon>Ochrophyta</taxon>
        <taxon>Pinguiophyceae</taxon>
        <taxon>Pinguiochrysidales</taxon>
        <taxon>Pinguiochrysidaceae</taxon>
        <taxon>Pinguiococcus</taxon>
    </lineage>
</organism>
<feature type="compositionally biased region" description="Basic residues" evidence="3">
    <location>
        <begin position="141"/>
        <end position="153"/>
    </location>
</feature>
<dbReference type="AlphaFoldDB" id="A0A7R9UG01"/>
<proteinExistence type="predicted"/>
<dbReference type="SMART" id="SM00389">
    <property type="entry name" value="HOX"/>
    <property type="match status" value="1"/>
</dbReference>
<dbReference type="Pfam" id="PF00046">
    <property type="entry name" value="Homeodomain"/>
    <property type="match status" value="1"/>
</dbReference>
<evidence type="ECO:0000256" key="2">
    <source>
        <dbReference type="RuleBase" id="RU000682"/>
    </source>
</evidence>
<feature type="DNA-binding region" description="Homeobox" evidence="1">
    <location>
        <begin position="167"/>
        <end position="229"/>
    </location>
</feature>
<feature type="compositionally biased region" description="Polar residues" evidence="3">
    <location>
        <begin position="375"/>
        <end position="384"/>
    </location>
</feature>
<dbReference type="PROSITE" id="PS50071">
    <property type="entry name" value="HOMEOBOX_2"/>
    <property type="match status" value="1"/>
</dbReference>
<dbReference type="SUPFAM" id="SSF46689">
    <property type="entry name" value="Homeodomain-like"/>
    <property type="match status" value="1"/>
</dbReference>
<feature type="domain" description="Homeobox" evidence="4">
    <location>
        <begin position="165"/>
        <end position="228"/>
    </location>
</feature>
<dbReference type="GO" id="GO:0003677">
    <property type="term" value="F:DNA binding"/>
    <property type="evidence" value="ECO:0007669"/>
    <property type="project" value="UniProtKB-UniRule"/>
</dbReference>
<comment type="subcellular location">
    <subcellularLocation>
        <location evidence="1 2">Nucleus</location>
    </subcellularLocation>
</comment>
<sequence length="456" mass="49791">MATDADVPAVVVSEAQSDGGPLSSHSAQLWDTIRLQSGNTIDYSQVDIQLLTILMASKEDVITNTLAAWLLRVDEGKGTAQLEGDVTAPQGDALAKGGNFDLYRLEDVQLRGAAAKIAALAKQKAGDTERAADPITGQMPSKRRRTSSSRPRKPRGEKLDPDVYVNVSGNRKEFPQTIDKALWRAFLERYKNPKLSSEESKQLAGELGLDPQQVMDFFLNRRKRFWKPFKEGRGLPKQNCAYQQELYRLLMHEGTRNPAIPPPKVNDRLFDTASGGQQALGLQQPQGEQQALGAPQQEQQEQPHQDQQPPQQQQHQQQEHQQQQEQRRGQHKQQHKQQQEHKGQQELKGQQALSVATAQQGSQLLPKQEGPAAISNPQTPNTGAQPIVGAPQAAGPVGQQGTGGEVMVLEGAPQVSPAAGEQGPSQQQPMAEGEQLAGGQKMANGEQAGMVLYCHS</sequence>
<feature type="compositionally biased region" description="Low complexity" evidence="3">
    <location>
        <begin position="281"/>
        <end position="324"/>
    </location>
</feature>
<evidence type="ECO:0000259" key="4">
    <source>
        <dbReference type="PROSITE" id="PS50071"/>
    </source>
</evidence>
<name>A0A7R9UG01_9STRA</name>
<dbReference type="EMBL" id="HBEA01019383">
    <property type="protein sequence ID" value="CAD8265210.1"/>
    <property type="molecule type" value="Transcribed_RNA"/>
</dbReference>
<protein>
    <recommendedName>
        <fullName evidence="4">Homeobox domain-containing protein</fullName>
    </recommendedName>
</protein>
<dbReference type="CDD" id="cd00086">
    <property type="entry name" value="homeodomain"/>
    <property type="match status" value="1"/>
</dbReference>
<accession>A0A7R9UG01</accession>
<dbReference type="InterPro" id="IPR009057">
    <property type="entry name" value="Homeodomain-like_sf"/>
</dbReference>
<dbReference type="GO" id="GO:0005634">
    <property type="term" value="C:nucleus"/>
    <property type="evidence" value="ECO:0007669"/>
    <property type="project" value="UniProtKB-SubCell"/>
</dbReference>
<gene>
    <name evidence="5" type="ORF">PPYR1160_LOCUS14713</name>
</gene>
<keyword evidence="1 2" id="KW-0539">Nucleus</keyword>
<evidence type="ECO:0000256" key="3">
    <source>
        <dbReference type="SAM" id="MobiDB-lite"/>
    </source>
</evidence>
<feature type="region of interest" description="Disordered" evidence="3">
    <location>
        <begin position="281"/>
        <end position="440"/>
    </location>
</feature>
<dbReference type="InterPro" id="IPR001356">
    <property type="entry name" value="HD"/>
</dbReference>
<evidence type="ECO:0000256" key="1">
    <source>
        <dbReference type="PROSITE-ProRule" id="PRU00108"/>
    </source>
</evidence>
<feature type="region of interest" description="Disordered" evidence="3">
    <location>
        <begin position="126"/>
        <end position="162"/>
    </location>
</feature>
<feature type="compositionally biased region" description="Polar residues" evidence="3">
    <location>
        <begin position="352"/>
        <end position="365"/>
    </location>
</feature>
<reference evidence="5" key="1">
    <citation type="submission" date="2021-01" db="EMBL/GenBank/DDBJ databases">
        <authorList>
            <person name="Corre E."/>
            <person name="Pelletier E."/>
            <person name="Niang G."/>
            <person name="Scheremetjew M."/>
            <person name="Finn R."/>
            <person name="Kale V."/>
            <person name="Holt S."/>
            <person name="Cochrane G."/>
            <person name="Meng A."/>
            <person name="Brown T."/>
            <person name="Cohen L."/>
        </authorList>
    </citation>
    <scope>NUCLEOTIDE SEQUENCE</scope>
    <source>
        <strain evidence="5">CCMP2078</strain>
    </source>
</reference>
<keyword evidence="1 2" id="KW-0238">DNA-binding</keyword>
<dbReference type="Gene3D" id="1.10.10.60">
    <property type="entry name" value="Homeodomain-like"/>
    <property type="match status" value="1"/>
</dbReference>
<evidence type="ECO:0000313" key="5">
    <source>
        <dbReference type="EMBL" id="CAD8265210.1"/>
    </source>
</evidence>